<dbReference type="Proteomes" id="UP001271007">
    <property type="component" value="Unassembled WGS sequence"/>
</dbReference>
<name>A0AAJ0DE97_9PEZI</name>
<keyword evidence="3" id="KW-1185">Reference proteome</keyword>
<dbReference type="AlphaFoldDB" id="A0AAJ0DE97"/>
<gene>
    <name evidence="2" type="ORF">LTR09_006636</name>
</gene>
<comment type="caution">
    <text evidence="2">The sequence shown here is derived from an EMBL/GenBank/DDBJ whole genome shotgun (WGS) entry which is preliminary data.</text>
</comment>
<feature type="compositionally biased region" description="Basic and acidic residues" evidence="1">
    <location>
        <begin position="68"/>
        <end position="96"/>
    </location>
</feature>
<feature type="compositionally biased region" description="Basic and acidic residues" evidence="1">
    <location>
        <begin position="108"/>
        <end position="121"/>
    </location>
</feature>
<accession>A0AAJ0DE97</accession>
<feature type="region of interest" description="Disordered" evidence="1">
    <location>
        <begin position="1"/>
        <end position="22"/>
    </location>
</feature>
<dbReference type="EMBL" id="JAWDJX010000021">
    <property type="protein sequence ID" value="KAK3052426.1"/>
    <property type="molecule type" value="Genomic_DNA"/>
</dbReference>
<evidence type="ECO:0000256" key="1">
    <source>
        <dbReference type="SAM" id="MobiDB-lite"/>
    </source>
</evidence>
<feature type="compositionally biased region" description="Basic and acidic residues" evidence="1">
    <location>
        <begin position="148"/>
        <end position="160"/>
    </location>
</feature>
<evidence type="ECO:0000313" key="3">
    <source>
        <dbReference type="Proteomes" id="UP001271007"/>
    </source>
</evidence>
<evidence type="ECO:0000313" key="2">
    <source>
        <dbReference type="EMBL" id="KAK3052426.1"/>
    </source>
</evidence>
<feature type="region of interest" description="Disordered" evidence="1">
    <location>
        <begin position="148"/>
        <end position="170"/>
    </location>
</feature>
<sequence>MRLSTAKNTLTTIAGGSGDAGLPPEVRSVLTASTFNALPLTTTVNVKDRPPELQFEDLILDFSQPDPLPKENQLDCKTKQREREQGKREQNRHDEREIDSEAQEDDELSRGEPAEGDKLEQCELQKRDDLGEKHERTQQQLILSHVRRTSEPTKGGEYDKATPSYGNPPFRPWMRALKPMNTPELLNLLNKDTRGWIKAWNLLDEDGLLDTDAIIKKHKGGQFPCKRAGCLVKFESVLESGLHLVLGILSEQYRQAWIDRIDLERYSISRETLGRLTKFCGTTEDMFKCPFLPSLGRDLCAEDVKSAGIKTVVGNAPNAFLVERASPLLRALLDTDKTTTLKGLPCICGEILPSLQHTGLHKIMGCPEKPMSAFDFVDLTNSNSASHKRYHENKKFAFRFISKDDYTKAMAELKSHKPRDLVLKGAYQFTKALQLGMHDKDAVWQISTNTSFRTISSRILDARPAGELLALPMRYSNPSGGAEIDSMESSSWRLLLEHEKVFPVTSPILVSSIVSPSHIQVEQILNGQRPLSTLVTGLILDALHQRLPSERIIIAKMDSFTCCQEQLAQFCAYVEFTLRWGLCWKGDDVGDEEDGESMDGDIALAVAEMIRLGKEGDAHFRGTSDGTIWFEFQSAEIFTQFMGAADDVCVGQFLQWCRLKQKSKDAMTGNQTCAQSIKSIQ</sequence>
<feature type="compositionally biased region" description="Acidic residues" evidence="1">
    <location>
        <begin position="97"/>
        <end position="107"/>
    </location>
</feature>
<feature type="region of interest" description="Disordered" evidence="1">
    <location>
        <begin position="63"/>
        <end position="121"/>
    </location>
</feature>
<proteinExistence type="predicted"/>
<feature type="compositionally biased region" description="Polar residues" evidence="1">
    <location>
        <begin position="1"/>
        <end position="14"/>
    </location>
</feature>
<organism evidence="2 3">
    <name type="scientific">Extremus antarcticus</name>
    <dbReference type="NCBI Taxonomy" id="702011"/>
    <lineage>
        <taxon>Eukaryota</taxon>
        <taxon>Fungi</taxon>
        <taxon>Dikarya</taxon>
        <taxon>Ascomycota</taxon>
        <taxon>Pezizomycotina</taxon>
        <taxon>Dothideomycetes</taxon>
        <taxon>Dothideomycetidae</taxon>
        <taxon>Mycosphaerellales</taxon>
        <taxon>Extremaceae</taxon>
        <taxon>Extremus</taxon>
    </lineage>
</organism>
<reference evidence="2" key="1">
    <citation type="submission" date="2023-04" db="EMBL/GenBank/DDBJ databases">
        <title>Black Yeasts Isolated from many extreme environments.</title>
        <authorList>
            <person name="Coleine C."/>
            <person name="Stajich J.E."/>
            <person name="Selbmann L."/>
        </authorList>
    </citation>
    <scope>NUCLEOTIDE SEQUENCE</scope>
    <source>
        <strain evidence="2">CCFEE 5312</strain>
    </source>
</reference>
<protein>
    <submittedName>
        <fullName evidence="2">Uncharacterized protein</fullName>
    </submittedName>
</protein>